<dbReference type="Pfam" id="PF00656">
    <property type="entry name" value="Peptidase_C14"/>
    <property type="match status" value="1"/>
</dbReference>
<evidence type="ECO:0000259" key="5">
    <source>
        <dbReference type="Pfam" id="PF00656"/>
    </source>
</evidence>
<feature type="domain" description="Peptidase C14 caspase" evidence="5">
    <location>
        <begin position="46"/>
        <end position="270"/>
    </location>
</feature>
<dbReference type="PANTHER" id="PTHR44858:SF1">
    <property type="entry name" value="UDP-N-ACETYLGLUCOSAMINE--PEPTIDE N-ACETYLGLUCOSAMINYLTRANSFERASE SPINDLY-RELATED"/>
    <property type="match status" value="1"/>
</dbReference>
<dbReference type="GO" id="GO:0006508">
    <property type="term" value="P:proteolysis"/>
    <property type="evidence" value="ECO:0007669"/>
    <property type="project" value="InterPro"/>
</dbReference>
<sequence length="678" mass="75852">MIKENYKMKYFLVCCFLYVTSISTIAQNTRGVAPEGGKPTTVGNTWAVIVGISDYQNPNIPDLSYSDKDALAFAQYLKSPAGGIIPDDHITCLINEKATAGQFASSLDWLMEKTKEGDQVIIFFAGHGDVERKTLTQPGFLLCWDAPSKVYMGGGTFGLVYLQEIISTLSLQTKAKVWVITDACRSGKLAGSEIGGTQATASNLAKQFANEVKLMSCQPDELSLEGPNWGGGRGLFSYYLIQGLTGLADLNNDGKVTLFEIEKFLSDKVPEAALPRSQIPMAIGAKSVSLSNVDATSLSALQKSDSNDDKLSVASKVDPPLANDKNTVPPIVNAKLDQFNKAIESGRLLYPEDNSAWSLYQQLKDDKLLANEWAAMKSKLAAAFQDEAQQAINDYLKADPKELKKRWNFDDRYEKFPVYLNKAAELLGESHFLYKDINARAHYFSGLNLRLAGERKKDTLLYKKAFIEQYKVIALDSNAAYAYNELGLLERRTKNYAKSIVYFNKAHLCSPKWVFPIANLSAIYYDLDSTSKAIEYGIEAIRIDPESPLAHLNLAAAYELNKEYSKAKEEYANTIQLDPSEKDSRINLCFMYYLEKDYSEAEKIIKEFKLLYPNDVNKYINAALCIHLAQGEETKAFELLESEIKKGFRDFKLIEQEPELKSFISNSKYIELKSKNLN</sequence>
<keyword evidence="4" id="KW-0732">Signal</keyword>
<reference evidence="6 7" key="1">
    <citation type="submission" date="2020-10" db="EMBL/GenBank/DDBJ databases">
        <title>Connecting structure to function with the recovery of over 1000 high-quality activated sludge metagenome-assembled genomes encoding full-length rRNA genes using long-read sequencing.</title>
        <authorList>
            <person name="Singleton C.M."/>
            <person name="Petriglieri F."/>
            <person name="Kristensen J.M."/>
            <person name="Kirkegaard R.H."/>
            <person name="Michaelsen T.Y."/>
            <person name="Andersen M.H."/>
            <person name="Karst S.M."/>
            <person name="Dueholm M.S."/>
            <person name="Nielsen P.H."/>
            <person name="Albertsen M."/>
        </authorList>
    </citation>
    <scope>NUCLEOTIDE SEQUENCE [LARGE SCALE GENOMIC DNA]</scope>
    <source>
        <strain evidence="6">Ribe_18-Q3-R11-54_BAT3C.373</strain>
    </source>
</reference>
<evidence type="ECO:0000256" key="1">
    <source>
        <dbReference type="ARBA" id="ARBA00022737"/>
    </source>
</evidence>
<dbReference type="InterPro" id="IPR019734">
    <property type="entry name" value="TPR_rpt"/>
</dbReference>
<dbReference type="PROSITE" id="PS00018">
    <property type="entry name" value="EF_HAND_1"/>
    <property type="match status" value="1"/>
</dbReference>
<dbReference type="Gene3D" id="1.25.40.10">
    <property type="entry name" value="Tetratricopeptide repeat domain"/>
    <property type="match status" value="1"/>
</dbReference>
<dbReference type="InterPro" id="IPR050498">
    <property type="entry name" value="Ycf3"/>
</dbReference>
<evidence type="ECO:0000313" key="6">
    <source>
        <dbReference type="EMBL" id="MBK9717581.1"/>
    </source>
</evidence>
<gene>
    <name evidence="6" type="ORF">IPO85_08730</name>
</gene>
<dbReference type="SMART" id="SM00028">
    <property type="entry name" value="TPR"/>
    <property type="match status" value="3"/>
</dbReference>
<dbReference type="InterPro" id="IPR029030">
    <property type="entry name" value="Caspase-like_dom_sf"/>
</dbReference>
<proteinExistence type="predicted"/>
<dbReference type="PANTHER" id="PTHR44858">
    <property type="entry name" value="TETRATRICOPEPTIDE REPEAT PROTEIN 6"/>
    <property type="match status" value="1"/>
</dbReference>
<feature type="repeat" description="TPR" evidence="3">
    <location>
        <begin position="548"/>
        <end position="581"/>
    </location>
</feature>
<dbReference type="Gene3D" id="3.40.50.1460">
    <property type="match status" value="1"/>
</dbReference>
<organism evidence="6 7">
    <name type="scientific">Candidatus Defluviibacterium haderslevense</name>
    <dbReference type="NCBI Taxonomy" id="2981993"/>
    <lineage>
        <taxon>Bacteria</taxon>
        <taxon>Pseudomonadati</taxon>
        <taxon>Bacteroidota</taxon>
        <taxon>Saprospiria</taxon>
        <taxon>Saprospirales</taxon>
        <taxon>Saprospiraceae</taxon>
        <taxon>Candidatus Defluviibacterium</taxon>
    </lineage>
</organism>
<name>A0A9D7XEG0_9BACT</name>
<keyword evidence="1" id="KW-0677">Repeat</keyword>
<feature type="chain" id="PRO_5039128483" evidence="4">
    <location>
        <begin position="27"/>
        <end position="678"/>
    </location>
</feature>
<protein>
    <submittedName>
        <fullName evidence="6">Caspase family protein</fullName>
    </submittedName>
</protein>
<evidence type="ECO:0000256" key="4">
    <source>
        <dbReference type="SAM" id="SignalP"/>
    </source>
</evidence>
<evidence type="ECO:0000256" key="2">
    <source>
        <dbReference type="ARBA" id="ARBA00022803"/>
    </source>
</evidence>
<dbReference type="GO" id="GO:0004197">
    <property type="term" value="F:cysteine-type endopeptidase activity"/>
    <property type="evidence" value="ECO:0007669"/>
    <property type="project" value="InterPro"/>
</dbReference>
<dbReference type="InterPro" id="IPR011990">
    <property type="entry name" value="TPR-like_helical_dom_sf"/>
</dbReference>
<dbReference type="SUPFAM" id="SSF48452">
    <property type="entry name" value="TPR-like"/>
    <property type="match status" value="1"/>
</dbReference>
<dbReference type="AlphaFoldDB" id="A0A9D7XEG0"/>
<keyword evidence="2 3" id="KW-0802">TPR repeat</keyword>
<dbReference type="EMBL" id="JADKFW010000005">
    <property type="protein sequence ID" value="MBK9717581.1"/>
    <property type="molecule type" value="Genomic_DNA"/>
</dbReference>
<dbReference type="InterPro" id="IPR018247">
    <property type="entry name" value="EF_Hand_1_Ca_BS"/>
</dbReference>
<dbReference type="SUPFAM" id="SSF52129">
    <property type="entry name" value="Caspase-like"/>
    <property type="match status" value="1"/>
</dbReference>
<feature type="signal peptide" evidence="4">
    <location>
        <begin position="1"/>
        <end position="26"/>
    </location>
</feature>
<dbReference type="Proteomes" id="UP000808349">
    <property type="component" value="Unassembled WGS sequence"/>
</dbReference>
<accession>A0A9D7XEG0</accession>
<evidence type="ECO:0000313" key="7">
    <source>
        <dbReference type="Proteomes" id="UP000808349"/>
    </source>
</evidence>
<comment type="caution">
    <text evidence="6">The sequence shown here is derived from an EMBL/GenBank/DDBJ whole genome shotgun (WGS) entry which is preliminary data.</text>
</comment>
<evidence type="ECO:0000256" key="3">
    <source>
        <dbReference type="PROSITE-ProRule" id="PRU00339"/>
    </source>
</evidence>
<dbReference type="PROSITE" id="PS50005">
    <property type="entry name" value="TPR"/>
    <property type="match status" value="1"/>
</dbReference>
<dbReference type="InterPro" id="IPR011600">
    <property type="entry name" value="Pept_C14_caspase"/>
</dbReference>